<dbReference type="GeneID" id="18931680"/>
<evidence type="ECO:0000313" key="2">
    <source>
        <dbReference type="EMBL" id="EGG11029.1"/>
    </source>
</evidence>
<feature type="region of interest" description="Disordered" evidence="1">
    <location>
        <begin position="1"/>
        <end position="57"/>
    </location>
</feature>
<dbReference type="OrthoDB" id="10444785at2759"/>
<organism evidence="3">
    <name type="scientific">Melampsora larici-populina (strain 98AG31 / pathotype 3-4-7)</name>
    <name type="common">Poplar leaf rust fungus</name>
    <dbReference type="NCBI Taxonomy" id="747676"/>
    <lineage>
        <taxon>Eukaryota</taxon>
        <taxon>Fungi</taxon>
        <taxon>Dikarya</taxon>
        <taxon>Basidiomycota</taxon>
        <taxon>Pucciniomycotina</taxon>
        <taxon>Pucciniomycetes</taxon>
        <taxon>Pucciniales</taxon>
        <taxon>Melampsoraceae</taxon>
        <taxon>Melampsora</taxon>
    </lineage>
</organism>
<keyword evidence="3" id="KW-1185">Reference proteome</keyword>
<dbReference type="Proteomes" id="UP000001072">
    <property type="component" value="Unassembled WGS sequence"/>
</dbReference>
<reference evidence="3" key="1">
    <citation type="journal article" date="2011" name="Proc. Natl. Acad. Sci. U.S.A.">
        <title>Obligate biotrophy features unraveled by the genomic analysis of rust fungi.</title>
        <authorList>
            <person name="Duplessis S."/>
            <person name="Cuomo C.A."/>
            <person name="Lin Y.-C."/>
            <person name="Aerts A."/>
            <person name="Tisserant E."/>
            <person name="Veneault-Fourrey C."/>
            <person name="Joly D.L."/>
            <person name="Hacquard S."/>
            <person name="Amselem J."/>
            <person name="Cantarel B.L."/>
            <person name="Chiu R."/>
            <person name="Coutinho P.M."/>
            <person name="Feau N."/>
            <person name="Field M."/>
            <person name="Frey P."/>
            <person name="Gelhaye E."/>
            <person name="Goldberg J."/>
            <person name="Grabherr M.G."/>
            <person name="Kodira C.D."/>
            <person name="Kohler A."/>
            <person name="Kuees U."/>
            <person name="Lindquist E.A."/>
            <person name="Lucas S.M."/>
            <person name="Mago R."/>
            <person name="Mauceli E."/>
            <person name="Morin E."/>
            <person name="Murat C."/>
            <person name="Pangilinan J.L."/>
            <person name="Park R."/>
            <person name="Pearson M."/>
            <person name="Quesneville H."/>
            <person name="Rouhier N."/>
            <person name="Sakthikumar S."/>
            <person name="Salamov A.A."/>
            <person name="Schmutz J."/>
            <person name="Selles B."/>
            <person name="Shapiro H."/>
            <person name="Tanguay P."/>
            <person name="Tuskan G.A."/>
            <person name="Henrissat B."/>
            <person name="Van de Peer Y."/>
            <person name="Rouze P."/>
            <person name="Ellis J.G."/>
            <person name="Dodds P.N."/>
            <person name="Schein J.E."/>
            <person name="Zhong S."/>
            <person name="Hamelin R.C."/>
            <person name="Grigoriev I.V."/>
            <person name="Szabo L.J."/>
            <person name="Martin F."/>
        </authorList>
    </citation>
    <scope>NUCLEOTIDE SEQUENCE [LARGE SCALE GENOMIC DNA]</scope>
    <source>
        <strain evidence="3">98AG31 / pathotype 3-4-7</strain>
    </source>
</reference>
<dbReference type="AlphaFoldDB" id="F4R9S0"/>
<feature type="compositionally biased region" description="Acidic residues" evidence="1">
    <location>
        <begin position="34"/>
        <end position="49"/>
    </location>
</feature>
<dbReference type="InParanoid" id="F4R9S0"/>
<dbReference type="RefSeq" id="XP_007405631.1">
    <property type="nucleotide sequence ID" value="XM_007405569.1"/>
</dbReference>
<sequence length="138" mass="14934">MGSSRPVLNVKSKSLPIFSHARDPSIPRICLSPDSDEEEEGHDQSDETQSEPPTSAIPIMLDTSGLLSANPTMERSLDFKCALIATTTSSSPPSNSSNHRAVQRQALLANLALARRRRTTTTTTMTNEKSTPQFVAPV</sequence>
<accession>F4R9S0</accession>
<gene>
    <name evidence="2" type="ORF">MELLADRAFT_70927</name>
</gene>
<dbReference type="EMBL" id="GL883093">
    <property type="protein sequence ID" value="EGG11029.1"/>
    <property type="molecule type" value="Genomic_DNA"/>
</dbReference>
<proteinExistence type="predicted"/>
<dbReference type="VEuPathDB" id="FungiDB:MELLADRAFT_70927"/>
<name>F4R9S0_MELLP</name>
<dbReference type="KEGG" id="mlr:MELLADRAFT_70927"/>
<evidence type="ECO:0000313" key="3">
    <source>
        <dbReference type="Proteomes" id="UP000001072"/>
    </source>
</evidence>
<dbReference type="HOGENOM" id="CLU_1855702_0_0_1"/>
<protein>
    <submittedName>
        <fullName evidence="2">Uncharacterized protein</fullName>
    </submittedName>
</protein>
<evidence type="ECO:0000256" key="1">
    <source>
        <dbReference type="SAM" id="MobiDB-lite"/>
    </source>
</evidence>